<evidence type="ECO:0000256" key="13">
    <source>
        <dbReference type="ARBA" id="ARBA00023075"/>
    </source>
</evidence>
<dbReference type="GO" id="GO:0008137">
    <property type="term" value="F:NADH dehydrogenase (ubiquinone) activity"/>
    <property type="evidence" value="ECO:0007669"/>
    <property type="project" value="UniProtKB-EC"/>
</dbReference>
<accession>A0A7L7S000</accession>
<feature type="transmembrane region" description="Helical" evidence="17">
    <location>
        <begin position="335"/>
        <end position="353"/>
    </location>
</feature>
<reference evidence="21" key="1">
    <citation type="submission" date="2020-08" db="EMBL/GenBank/DDBJ databases">
        <title>DNAmark Project.</title>
        <authorList>
            <person name="Leerhoei F."/>
        </authorList>
    </citation>
    <scope>NUCLEOTIDE SEQUENCE</scope>
    <source>
        <strain evidence="21">DM584</strain>
    </source>
</reference>
<dbReference type="GO" id="GO:0005743">
    <property type="term" value="C:mitochondrial inner membrane"/>
    <property type="evidence" value="ECO:0007669"/>
    <property type="project" value="UniProtKB-SubCell"/>
</dbReference>
<keyword evidence="8" id="KW-0999">Mitochondrion inner membrane</keyword>
<sequence>MTKQLYKTISLLLLNLMLICFFSGIFMLNSNLVVFLEWVLGGASLNLSVTFLFDYMSCLFLATVFCISSNVVWYSQSYMSEDKDADRFILLVFGFVISMVLLIISPNIMSILLGWDGLGLISYCLVVYYPTKKSNSAGMLTVLSNRVGDVCILISIAWFSLVGDFNFLVWNNSDEFLTSYWLSFLMVVGAMTKSAQIPFSAWLPAAMAAPTPVSALVHSSTLVTAGVYLLIRFSFLLESWSFMLLFISTLTMFMSGIVAIFEYDLKKIIALSTLSQLGVMMFSISLGMYNVAFFHLVTHALFKALLFLSAGVLIHGIGGSQDIRHFGNLSKSFPLVGVCLNLANLSLCGIPFMSGFYSKDLIVELACQNSWNMFIMIIMIISLGLTVSYSARLVFYSFVNAGGGSFLLMCDKDYTMLIPITSLSMISLMSGPVLNWTMFNFPSLILLPQSLKMIALIMVTLSLILTVALISFKIYLLNFSSKISFFMGSMWFMPIISGQSLSLPILLIGGQTLKNLDQGWLEFNTKNISSNYSAFFNILFTKFQGNTLKTHFLVFLIWFIFMIIYIL</sequence>
<dbReference type="EC" id="7.1.1.2" evidence="3 17"/>
<keyword evidence="7 17" id="KW-0812">Transmembrane</keyword>
<evidence type="ECO:0000256" key="3">
    <source>
        <dbReference type="ARBA" id="ARBA00012944"/>
    </source>
</evidence>
<dbReference type="InterPro" id="IPR003945">
    <property type="entry name" value="NU5C-like"/>
</dbReference>
<dbReference type="GO" id="GO:0042773">
    <property type="term" value="P:ATP synthesis coupled electron transport"/>
    <property type="evidence" value="ECO:0007669"/>
    <property type="project" value="InterPro"/>
</dbReference>
<feature type="domain" description="NADH dehydrogenase subunit 5 C-terminal" evidence="20">
    <location>
        <begin position="389"/>
        <end position="565"/>
    </location>
</feature>
<feature type="domain" description="NADH-Ubiquinone oxidoreductase (complex I) chain 5 N-terminal" evidence="19">
    <location>
        <begin position="43"/>
        <end position="88"/>
    </location>
</feature>
<name>A0A7L7S000_9CRUS</name>
<feature type="transmembrane region" description="Helical" evidence="17">
    <location>
        <begin position="150"/>
        <end position="169"/>
    </location>
</feature>
<dbReference type="GO" id="GO:0015990">
    <property type="term" value="P:electron transport coupled proton transport"/>
    <property type="evidence" value="ECO:0007669"/>
    <property type="project" value="TreeGrafter"/>
</dbReference>
<feature type="transmembrane region" description="Helical" evidence="17">
    <location>
        <begin position="111"/>
        <end position="129"/>
    </location>
</feature>
<evidence type="ECO:0000256" key="1">
    <source>
        <dbReference type="ARBA" id="ARBA00003257"/>
    </source>
</evidence>
<evidence type="ECO:0000256" key="6">
    <source>
        <dbReference type="ARBA" id="ARBA00022660"/>
    </source>
</evidence>
<gene>
    <name evidence="21" type="primary">ND5</name>
</gene>
<evidence type="ECO:0000256" key="15">
    <source>
        <dbReference type="ARBA" id="ARBA00023136"/>
    </source>
</evidence>
<evidence type="ECO:0000256" key="10">
    <source>
        <dbReference type="ARBA" id="ARBA00022982"/>
    </source>
</evidence>
<feature type="transmembrane region" description="Helical" evidence="17">
    <location>
        <begin position="268"/>
        <end position="286"/>
    </location>
</feature>
<feature type="domain" description="NADH:quinone oxidoreductase/Mrp antiporter transmembrane" evidence="18">
    <location>
        <begin position="105"/>
        <end position="380"/>
    </location>
</feature>
<dbReference type="PANTHER" id="PTHR42829:SF2">
    <property type="entry name" value="NADH-UBIQUINONE OXIDOREDUCTASE CHAIN 5"/>
    <property type="match status" value="1"/>
</dbReference>
<evidence type="ECO:0000256" key="4">
    <source>
        <dbReference type="ARBA" id="ARBA00021096"/>
    </source>
</evidence>
<keyword evidence="6" id="KW-0679">Respiratory chain</keyword>
<comment type="function">
    <text evidence="17">Core subunit of the mitochondrial membrane respiratory chain NADH dehydrogenase (Complex I) which catalyzes electron transfer from NADH through the respiratory chain, using ubiquinone as an electron acceptor. Essential for the catalytic activity and assembly of complex I.</text>
</comment>
<evidence type="ECO:0000256" key="16">
    <source>
        <dbReference type="ARBA" id="ARBA00049551"/>
    </source>
</evidence>
<evidence type="ECO:0000259" key="18">
    <source>
        <dbReference type="Pfam" id="PF00361"/>
    </source>
</evidence>
<comment type="similarity">
    <text evidence="17">Belongs to the complex I subunit 5 family.</text>
</comment>
<evidence type="ECO:0000256" key="12">
    <source>
        <dbReference type="ARBA" id="ARBA00023027"/>
    </source>
</evidence>
<feature type="transmembrane region" description="Helical" evidence="17">
    <location>
        <begin position="52"/>
        <end position="75"/>
    </location>
</feature>
<feature type="transmembrane region" description="Helical" evidence="17">
    <location>
        <begin position="416"/>
        <end position="434"/>
    </location>
</feature>
<keyword evidence="9" id="KW-1278">Translocase</keyword>
<feature type="transmembrane region" description="Helical" evidence="17">
    <location>
        <begin position="181"/>
        <end position="203"/>
    </location>
</feature>
<feature type="transmembrane region" description="Helical" evidence="17">
    <location>
        <begin position="87"/>
        <end position="105"/>
    </location>
</feature>
<dbReference type="InterPro" id="IPR010934">
    <property type="entry name" value="NADH_DH_su5_C"/>
</dbReference>
<keyword evidence="13 17" id="KW-0830">Ubiquinone</keyword>
<evidence type="ECO:0000256" key="7">
    <source>
        <dbReference type="ARBA" id="ARBA00022692"/>
    </source>
</evidence>
<evidence type="ECO:0000259" key="20">
    <source>
        <dbReference type="Pfam" id="PF06455"/>
    </source>
</evidence>
<evidence type="ECO:0000256" key="8">
    <source>
        <dbReference type="ARBA" id="ARBA00022792"/>
    </source>
</evidence>
<evidence type="ECO:0000259" key="19">
    <source>
        <dbReference type="Pfam" id="PF00662"/>
    </source>
</evidence>
<evidence type="ECO:0000256" key="14">
    <source>
        <dbReference type="ARBA" id="ARBA00023128"/>
    </source>
</evidence>
<feature type="transmembrane region" description="Helical" evidence="17">
    <location>
        <begin position="483"/>
        <end position="508"/>
    </location>
</feature>
<keyword evidence="10" id="KW-0249">Electron transport</keyword>
<keyword evidence="11 17" id="KW-1133">Transmembrane helix</keyword>
<geneLocation type="mitochondrion" evidence="21"/>
<feature type="transmembrane region" description="Helical" evidence="17">
    <location>
        <begin position="454"/>
        <end position="476"/>
    </location>
</feature>
<comment type="function">
    <text evidence="1">Core subunit of the mitochondrial membrane respiratory chain NADH dehydrogenase (Complex I) that is believed to belong to the minimal assembly required for catalysis. Complex I functions in the transfer of electrons from NADH to the respiratory chain. The immediate electron acceptor for the enzyme is believed to be ubiquinone.</text>
</comment>
<evidence type="ECO:0000256" key="17">
    <source>
        <dbReference type="RuleBase" id="RU003404"/>
    </source>
</evidence>
<dbReference type="GO" id="GO:0003954">
    <property type="term" value="F:NADH dehydrogenase activity"/>
    <property type="evidence" value="ECO:0007669"/>
    <property type="project" value="TreeGrafter"/>
</dbReference>
<feature type="transmembrane region" description="Helical" evidence="17">
    <location>
        <begin position="215"/>
        <end position="235"/>
    </location>
</feature>
<dbReference type="Pfam" id="PF06455">
    <property type="entry name" value="NADH5_C"/>
    <property type="match status" value="1"/>
</dbReference>
<comment type="catalytic activity">
    <reaction evidence="16 17">
        <text>a ubiquinone + NADH + 5 H(+)(in) = a ubiquinol + NAD(+) + 4 H(+)(out)</text>
        <dbReference type="Rhea" id="RHEA:29091"/>
        <dbReference type="Rhea" id="RHEA-COMP:9565"/>
        <dbReference type="Rhea" id="RHEA-COMP:9566"/>
        <dbReference type="ChEBI" id="CHEBI:15378"/>
        <dbReference type="ChEBI" id="CHEBI:16389"/>
        <dbReference type="ChEBI" id="CHEBI:17976"/>
        <dbReference type="ChEBI" id="CHEBI:57540"/>
        <dbReference type="ChEBI" id="CHEBI:57945"/>
        <dbReference type="EC" id="7.1.1.2"/>
    </reaction>
</comment>
<keyword evidence="5 17" id="KW-0813">Transport</keyword>
<comment type="subcellular location">
    <subcellularLocation>
        <location evidence="2">Mitochondrion inner membrane</location>
        <topology evidence="2">Multi-pass membrane protein</topology>
    </subcellularLocation>
</comment>
<feature type="transmembrane region" description="Helical" evidence="17">
    <location>
        <begin position="548"/>
        <end position="566"/>
    </location>
</feature>
<keyword evidence="15 17" id="KW-0472">Membrane</keyword>
<evidence type="ECO:0000256" key="11">
    <source>
        <dbReference type="ARBA" id="ARBA00022989"/>
    </source>
</evidence>
<feature type="transmembrane region" description="Helical" evidence="17">
    <location>
        <begin position="373"/>
        <end position="395"/>
    </location>
</feature>
<evidence type="ECO:0000256" key="9">
    <source>
        <dbReference type="ARBA" id="ARBA00022967"/>
    </source>
</evidence>
<keyword evidence="14 17" id="KW-0496">Mitochondrion</keyword>
<organism evidence="21">
    <name type="scientific">Simocephalus vetulus</name>
    <dbReference type="NCBI Taxonomy" id="77651"/>
    <lineage>
        <taxon>Eukaryota</taxon>
        <taxon>Metazoa</taxon>
        <taxon>Ecdysozoa</taxon>
        <taxon>Arthropoda</taxon>
        <taxon>Crustacea</taxon>
        <taxon>Branchiopoda</taxon>
        <taxon>Diplostraca</taxon>
        <taxon>Cladocera</taxon>
        <taxon>Anomopoda</taxon>
        <taxon>Daphniidae</taxon>
        <taxon>Simocephalus</taxon>
    </lineage>
</organism>
<dbReference type="AlphaFoldDB" id="A0A7L7S000"/>
<evidence type="ECO:0000313" key="21">
    <source>
        <dbReference type="EMBL" id="QNV12148.1"/>
    </source>
</evidence>
<feature type="transmembrane region" description="Helical" evidence="17">
    <location>
        <begin position="292"/>
        <end position="314"/>
    </location>
</feature>
<dbReference type="PRINTS" id="PR01434">
    <property type="entry name" value="NADHDHGNASE5"/>
</dbReference>
<dbReference type="Pfam" id="PF00662">
    <property type="entry name" value="Proton_antipo_N"/>
    <property type="match status" value="1"/>
</dbReference>
<protein>
    <recommendedName>
        <fullName evidence="4 17">NADH-ubiquinone oxidoreductase chain 5</fullName>
        <ecNumber evidence="3 17">7.1.1.2</ecNumber>
    </recommendedName>
</protein>
<feature type="transmembrane region" description="Helical" evidence="17">
    <location>
        <begin position="12"/>
        <end position="40"/>
    </location>
</feature>
<dbReference type="InterPro" id="IPR001750">
    <property type="entry name" value="ND/Mrp_TM"/>
</dbReference>
<dbReference type="InterPro" id="IPR001516">
    <property type="entry name" value="Proton_antipo_N"/>
</dbReference>
<keyword evidence="12 17" id="KW-0520">NAD</keyword>
<dbReference type="PANTHER" id="PTHR42829">
    <property type="entry name" value="NADH-UBIQUINONE OXIDOREDUCTASE CHAIN 5"/>
    <property type="match status" value="1"/>
</dbReference>
<evidence type="ECO:0000256" key="5">
    <source>
        <dbReference type="ARBA" id="ARBA00022448"/>
    </source>
</evidence>
<evidence type="ECO:0000256" key="2">
    <source>
        <dbReference type="ARBA" id="ARBA00004448"/>
    </source>
</evidence>
<feature type="transmembrane region" description="Helical" evidence="17">
    <location>
        <begin position="241"/>
        <end position="261"/>
    </location>
</feature>
<proteinExistence type="inferred from homology"/>
<dbReference type="Pfam" id="PF00361">
    <property type="entry name" value="Proton_antipo_M"/>
    <property type="match status" value="1"/>
</dbReference>
<dbReference type="EMBL" id="MT862434">
    <property type="protein sequence ID" value="QNV12148.1"/>
    <property type="molecule type" value="Genomic_DNA"/>
</dbReference>